<gene>
    <name evidence="2" type="ORF">SNEC2469_LOCUS12303</name>
</gene>
<comment type="caution">
    <text evidence="2">The sequence shown here is derived from an EMBL/GenBank/DDBJ whole genome shotgun (WGS) entry which is preliminary data.</text>
</comment>
<organism evidence="2 3">
    <name type="scientific">Symbiodinium necroappetens</name>
    <dbReference type="NCBI Taxonomy" id="1628268"/>
    <lineage>
        <taxon>Eukaryota</taxon>
        <taxon>Sar</taxon>
        <taxon>Alveolata</taxon>
        <taxon>Dinophyceae</taxon>
        <taxon>Suessiales</taxon>
        <taxon>Symbiodiniaceae</taxon>
        <taxon>Symbiodinium</taxon>
    </lineage>
</organism>
<protein>
    <submittedName>
        <fullName evidence="2">Uncharacterized protein</fullName>
    </submittedName>
</protein>
<dbReference type="Proteomes" id="UP000601435">
    <property type="component" value="Unassembled WGS sequence"/>
</dbReference>
<evidence type="ECO:0000313" key="3">
    <source>
        <dbReference type="Proteomes" id="UP000601435"/>
    </source>
</evidence>
<sequence length="497" mass="52821">MAESRAWEIPFPPDVYAIALEESLLLDALNSLLGNTSAKRIPPALGLAPVNDIVHGACELLQDTEQALFLQYYEKLAACRRRALDTHMPEPAPVLTDILCRAEALARYYLMEGQAPIWTAARQVVAELEWTVDKHSVAPNTGGNVLLGAYSSGPFAGLCKLTKSHASVCRLLNRLVQHLGGALDRPQYWSTLAINMDLRLPPHKDRGNFPTSNLVFSLTHHSEGGVWIEDGCGQAYLSPSGVPRCGTVFKLGLQSLSFPAHRMTHATCDWHLTNRVILSAYCAGQTHHLKLDQRMLLRDLGFVLPPLPEVRCPVMVIAARRAAMEATPDTVIELIATSYEKSLGASHSVTCAGRQMILANTPQAASSTAASPHAWITAMPGAGMVGVVGATAEGSDERSAGDPPATQGPAGDLPAPSSTKVAGSGADSGYAAGMSLGADYSARSANFGSQNSIMITISDSEDDPMLPADDIEGLVEAGQHSAEAANHADNFDLLGMD</sequence>
<reference evidence="2" key="1">
    <citation type="submission" date="2021-02" db="EMBL/GenBank/DDBJ databases">
        <authorList>
            <person name="Dougan E. K."/>
            <person name="Rhodes N."/>
            <person name="Thang M."/>
            <person name="Chan C."/>
        </authorList>
    </citation>
    <scope>NUCLEOTIDE SEQUENCE</scope>
</reference>
<keyword evidence="3" id="KW-1185">Reference proteome</keyword>
<dbReference type="OrthoDB" id="416223at2759"/>
<evidence type="ECO:0000256" key="1">
    <source>
        <dbReference type="SAM" id="MobiDB-lite"/>
    </source>
</evidence>
<name>A0A812RM87_9DINO</name>
<proteinExistence type="predicted"/>
<accession>A0A812RM87</accession>
<evidence type="ECO:0000313" key="2">
    <source>
        <dbReference type="EMBL" id="CAE7446198.1"/>
    </source>
</evidence>
<feature type="region of interest" description="Disordered" evidence="1">
    <location>
        <begin position="392"/>
        <end position="424"/>
    </location>
</feature>
<dbReference type="AlphaFoldDB" id="A0A812RM87"/>
<dbReference type="EMBL" id="CAJNJA010019487">
    <property type="protein sequence ID" value="CAE7446198.1"/>
    <property type="molecule type" value="Genomic_DNA"/>
</dbReference>